<sequence length="296" mass="33727">MDSKEIKHLVNELFNGEYSDILKPLSVGNTFLAKSTLNSYIREFSGKRKLNALELFTSENSKLHYEDDGSVIKVIKNLIDNKDISGIDNIDFNLTANNALLYGDFVRFIYAFYFGGYREELNILVKTIYELISNISHNIVSGFKNSAAINRVSIVITSSIYRAILDVLSDFSEIAGDARSRAEVMYYKSYITCNVMSNYRGLVGPDMIKTALCFEEIEEFEKAEKMYDAVITDFECVLSGITYHFDNYNIDDKAEDYVALVSLWQACDGINRIEEINKYEAKMEAIEEAIKKLNSI</sequence>
<protein>
    <submittedName>
        <fullName evidence="1">Uncharacterized protein</fullName>
    </submittedName>
</protein>
<dbReference type="EMBL" id="JAUPBM010000163">
    <property type="protein sequence ID" value="MDO7021239.1"/>
    <property type="molecule type" value="Genomic_DNA"/>
</dbReference>
<reference evidence="1" key="1">
    <citation type="submission" date="2023-07" db="EMBL/GenBank/DDBJ databases">
        <title>Mucosal microbiota of week-old chicken and adult hens.</title>
        <authorList>
            <person name="Volf J."/>
            <person name="Karasova D."/>
            <person name="Crhanova M."/>
            <person name="Faldynova M."/>
            <person name="Prikrylova H."/>
            <person name="Zeman M."/>
            <person name="Babak V."/>
            <person name="Rajova J."/>
            <person name="Rychlik I."/>
        </authorList>
    </citation>
    <scope>NUCLEOTIDE SEQUENCE</scope>
    <source>
        <strain evidence="1">ET902</strain>
    </source>
</reference>
<gene>
    <name evidence="1" type="ORF">Q5M86_10700</name>
</gene>
<keyword evidence="2" id="KW-1185">Reference proteome</keyword>
<dbReference type="RefSeq" id="WP_020004363.1">
    <property type="nucleotide sequence ID" value="NZ_JAUPBL010000054.1"/>
</dbReference>
<accession>A0ABT8YZD4</accession>
<evidence type="ECO:0000313" key="2">
    <source>
        <dbReference type="Proteomes" id="UP001175147"/>
    </source>
</evidence>
<proteinExistence type="predicted"/>
<name>A0ABT8YZD4_9SPIR</name>
<evidence type="ECO:0000313" key="1">
    <source>
        <dbReference type="EMBL" id="MDO7021239.1"/>
    </source>
</evidence>
<organism evidence="1 2">
    <name type="scientific">Brachyspira innocens</name>
    <dbReference type="NCBI Taxonomy" id="13264"/>
    <lineage>
        <taxon>Bacteria</taxon>
        <taxon>Pseudomonadati</taxon>
        <taxon>Spirochaetota</taxon>
        <taxon>Spirochaetia</taxon>
        <taxon>Brachyspirales</taxon>
        <taxon>Brachyspiraceae</taxon>
        <taxon>Brachyspira</taxon>
    </lineage>
</organism>
<dbReference type="Proteomes" id="UP001175147">
    <property type="component" value="Unassembled WGS sequence"/>
</dbReference>
<comment type="caution">
    <text evidence="1">The sequence shown here is derived from an EMBL/GenBank/DDBJ whole genome shotgun (WGS) entry which is preliminary data.</text>
</comment>